<dbReference type="InterPro" id="IPR039537">
    <property type="entry name" value="Retrotran_Ty1/copia-like"/>
</dbReference>
<dbReference type="AlphaFoldDB" id="A0A699GIU8"/>
<feature type="domain" description="GAG-pre-integrase" evidence="2">
    <location>
        <begin position="270"/>
        <end position="338"/>
    </location>
</feature>
<dbReference type="InterPro" id="IPR025724">
    <property type="entry name" value="GAG-pre-integrase_dom"/>
</dbReference>
<evidence type="ECO:0000313" key="3">
    <source>
        <dbReference type="EMBL" id="GEU29510.1"/>
    </source>
</evidence>
<accession>A0A699GIU8</accession>
<dbReference type="PANTHER" id="PTHR42648:SF32">
    <property type="entry name" value="RIBONUCLEASE H-LIKE DOMAIN, GAG-PRE-INTEGRASE DOMAIN PROTEIN-RELATED"/>
    <property type="match status" value="1"/>
</dbReference>
<dbReference type="EMBL" id="BKCJ010000075">
    <property type="protein sequence ID" value="GEU29510.1"/>
    <property type="molecule type" value="Genomic_DNA"/>
</dbReference>
<name>A0A699GIU8_TANCI</name>
<protein>
    <submittedName>
        <fullName evidence="3">Retrovirus-related Pol polyprotein from transposon TNT 1-94</fullName>
    </submittedName>
</protein>
<sequence length="524" mass="59652">MGHQSLVLMDELLSRFELRVELGYTHAYLMDPQVLKMTQLLQTSKNLELMDTLRDFFLKYSSYIGLNKLSKSSFDGIEVNSTNESSLLKRFVSELTLYIPDAMTLVFSTTGELDVLALVEVSENVEALEKYVCLRDSSTSGTKVCTLQHEGYSSKSYVRKFLRALHLKWRAKVTTIEESKDLTSLSDDELIENLKVHKMIIKKDSKIVKPKGERRSLVLKAKKASSDEESSPSRSKDEEYAMAVRDFKKFFKRRGISDGKIIGRGIRKKGLYVMKLGNKPKDKKFLATIDENSTLWHRRLGHANMRLIESLAYKELVKNLPKLKFDQHFCDACKIGKQAHVSHKAKNIVSTTRCLELLHMDLFGPFFMEENSTPDYSRYEYEKVLSLKLSNSNRMSYSEMLDMLNYEDVYFSGCLDVGGSSTWCDWIDKLVGYVDRSIPDISKAKFSKEALLDDGGSKMLSLRKGVRSHNVKDGVAKIDADRSNYESLVSFIGLNEDVCDDEPQLATRLSQTGGSPNNDFKDVD</sequence>
<evidence type="ECO:0000259" key="2">
    <source>
        <dbReference type="Pfam" id="PF13976"/>
    </source>
</evidence>
<reference evidence="3" key="1">
    <citation type="journal article" date="2019" name="Sci. Rep.">
        <title>Draft genome of Tanacetum cinerariifolium, the natural source of mosquito coil.</title>
        <authorList>
            <person name="Yamashiro T."/>
            <person name="Shiraishi A."/>
            <person name="Satake H."/>
            <person name="Nakayama K."/>
        </authorList>
    </citation>
    <scope>NUCLEOTIDE SEQUENCE</scope>
</reference>
<proteinExistence type="predicted"/>
<dbReference type="PANTHER" id="PTHR42648">
    <property type="entry name" value="TRANSPOSASE, PUTATIVE-RELATED"/>
    <property type="match status" value="1"/>
</dbReference>
<gene>
    <name evidence="3" type="ORF">Tci_001488</name>
</gene>
<comment type="caution">
    <text evidence="3">The sequence shown here is derived from an EMBL/GenBank/DDBJ whole genome shotgun (WGS) entry which is preliminary data.</text>
</comment>
<evidence type="ECO:0000256" key="1">
    <source>
        <dbReference type="SAM" id="MobiDB-lite"/>
    </source>
</evidence>
<feature type="region of interest" description="Disordered" evidence="1">
    <location>
        <begin position="218"/>
        <end position="237"/>
    </location>
</feature>
<organism evidence="3">
    <name type="scientific">Tanacetum cinerariifolium</name>
    <name type="common">Dalmatian daisy</name>
    <name type="synonym">Chrysanthemum cinerariifolium</name>
    <dbReference type="NCBI Taxonomy" id="118510"/>
    <lineage>
        <taxon>Eukaryota</taxon>
        <taxon>Viridiplantae</taxon>
        <taxon>Streptophyta</taxon>
        <taxon>Embryophyta</taxon>
        <taxon>Tracheophyta</taxon>
        <taxon>Spermatophyta</taxon>
        <taxon>Magnoliopsida</taxon>
        <taxon>eudicotyledons</taxon>
        <taxon>Gunneridae</taxon>
        <taxon>Pentapetalae</taxon>
        <taxon>asterids</taxon>
        <taxon>campanulids</taxon>
        <taxon>Asterales</taxon>
        <taxon>Asteraceae</taxon>
        <taxon>Asteroideae</taxon>
        <taxon>Anthemideae</taxon>
        <taxon>Anthemidinae</taxon>
        <taxon>Tanacetum</taxon>
    </lineage>
</organism>
<dbReference type="Pfam" id="PF13976">
    <property type="entry name" value="gag_pre-integrs"/>
    <property type="match status" value="1"/>
</dbReference>